<dbReference type="Gramene" id="PSS08358">
    <property type="protein sequence ID" value="PSS08358"/>
    <property type="gene ID" value="CEY00_Acc18693"/>
</dbReference>
<gene>
    <name evidence="1" type="ORF">CEY00_Acc18693</name>
</gene>
<dbReference type="Proteomes" id="UP000241394">
    <property type="component" value="Chromosome LG16"/>
</dbReference>
<dbReference type="InParanoid" id="A0A2R6QIC5"/>
<sequence>MVPLSWRTYQPSSDLWFVSGKEAVPNQGHLLHSDVVPWSPLWCWCGQGVPAYPIPDVGWWGQCCGTWLQQGRTYQPSSDLWFVSGKEAVPNQGHLLHSDVVPWSPLWCWCGQGVPAYPIPDVGWWGQCCGTWLQQG</sequence>
<organism evidence="1 2">
    <name type="scientific">Actinidia chinensis var. chinensis</name>
    <name type="common">Chinese soft-hair kiwi</name>
    <dbReference type="NCBI Taxonomy" id="1590841"/>
    <lineage>
        <taxon>Eukaryota</taxon>
        <taxon>Viridiplantae</taxon>
        <taxon>Streptophyta</taxon>
        <taxon>Embryophyta</taxon>
        <taxon>Tracheophyta</taxon>
        <taxon>Spermatophyta</taxon>
        <taxon>Magnoliopsida</taxon>
        <taxon>eudicotyledons</taxon>
        <taxon>Gunneridae</taxon>
        <taxon>Pentapetalae</taxon>
        <taxon>asterids</taxon>
        <taxon>Ericales</taxon>
        <taxon>Actinidiaceae</taxon>
        <taxon>Actinidia</taxon>
    </lineage>
</organism>
<name>A0A2R6QIC5_ACTCC</name>
<proteinExistence type="predicted"/>
<evidence type="ECO:0000313" key="2">
    <source>
        <dbReference type="Proteomes" id="UP000241394"/>
    </source>
</evidence>
<accession>A0A2R6QIC5</accession>
<comment type="caution">
    <text evidence="1">The sequence shown here is derived from an EMBL/GenBank/DDBJ whole genome shotgun (WGS) entry which is preliminary data.</text>
</comment>
<dbReference type="AlphaFoldDB" id="A0A2R6QIC5"/>
<keyword evidence="2" id="KW-1185">Reference proteome</keyword>
<reference evidence="1 2" key="1">
    <citation type="submission" date="2017-07" db="EMBL/GenBank/DDBJ databases">
        <title>An improved, manually edited Actinidia chinensis var. chinensis (kiwifruit) genome highlights the challenges associated with draft genomes and gene prediction in plants.</title>
        <authorList>
            <person name="Pilkington S."/>
            <person name="Crowhurst R."/>
            <person name="Hilario E."/>
            <person name="Nardozza S."/>
            <person name="Fraser L."/>
            <person name="Peng Y."/>
            <person name="Gunaseelan K."/>
            <person name="Simpson R."/>
            <person name="Tahir J."/>
            <person name="Deroles S."/>
            <person name="Templeton K."/>
            <person name="Luo Z."/>
            <person name="Davy M."/>
            <person name="Cheng C."/>
            <person name="Mcneilage M."/>
            <person name="Scaglione D."/>
            <person name="Liu Y."/>
            <person name="Zhang Q."/>
            <person name="Datson P."/>
            <person name="De Silva N."/>
            <person name="Gardiner S."/>
            <person name="Bassett H."/>
            <person name="Chagne D."/>
            <person name="Mccallum J."/>
            <person name="Dzierzon H."/>
            <person name="Deng C."/>
            <person name="Wang Y.-Y."/>
            <person name="Barron N."/>
            <person name="Manako K."/>
            <person name="Bowen J."/>
            <person name="Foster T."/>
            <person name="Erridge Z."/>
            <person name="Tiffin H."/>
            <person name="Waite C."/>
            <person name="Davies K."/>
            <person name="Grierson E."/>
            <person name="Laing W."/>
            <person name="Kirk R."/>
            <person name="Chen X."/>
            <person name="Wood M."/>
            <person name="Montefiori M."/>
            <person name="Brummell D."/>
            <person name="Schwinn K."/>
            <person name="Catanach A."/>
            <person name="Fullerton C."/>
            <person name="Li D."/>
            <person name="Meiyalaghan S."/>
            <person name="Nieuwenhuizen N."/>
            <person name="Read N."/>
            <person name="Prakash R."/>
            <person name="Hunter D."/>
            <person name="Zhang H."/>
            <person name="Mckenzie M."/>
            <person name="Knabel M."/>
            <person name="Harris A."/>
            <person name="Allan A."/>
            <person name="Chen A."/>
            <person name="Janssen B."/>
            <person name="Plunkett B."/>
            <person name="Dwamena C."/>
            <person name="Voogd C."/>
            <person name="Leif D."/>
            <person name="Lafferty D."/>
            <person name="Souleyre E."/>
            <person name="Varkonyi-Gasic E."/>
            <person name="Gambi F."/>
            <person name="Hanley J."/>
            <person name="Yao J.-L."/>
            <person name="Cheung J."/>
            <person name="David K."/>
            <person name="Warren B."/>
            <person name="Marsh K."/>
            <person name="Snowden K."/>
            <person name="Lin-Wang K."/>
            <person name="Brian L."/>
            <person name="Martinez-Sanchez M."/>
            <person name="Wang M."/>
            <person name="Ileperuma N."/>
            <person name="Macnee N."/>
            <person name="Campin R."/>
            <person name="Mcatee P."/>
            <person name="Drummond R."/>
            <person name="Espley R."/>
            <person name="Ireland H."/>
            <person name="Wu R."/>
            <person name="Atkinson R."/>
            <person name="Karunairetnam S."/>
            <person name="Bulley S."/>
            <person name="Chunkath S."/>
            <person name="Hanley Z."/>
            <person name="Storey R."/>
            <person name="Thrimawithana A."/>
            <person name="Thomson S."/>
            <person name="David C."/>
            <person name="Testolin R."/>
        </authorList>
    </citation>
    <scope>NUCLEOTIDE SEQUENCE [LARGE SCALE GENOMIC DNA]</scope>
    <source>
        <strain evidence="2">cv. Red5</strain>
        <tissue evidence="1">Young leaf</tissue>
    </source>
</reference>
<evidence type="ECO:0000313" key="1">
    <source>
        <dbReference type="EMBL" id="PSS08358.1"/>
    </source>
</evidence>
<protein>
    <submittedName>
        <fullName evidence="1">Aquaporin PIP1-3 like</fullName>
    </submittedName>
</protein>
<reference evidence="2" key="2">
    <citation type="journal article" date="2018" name="BMC Genomics">
        <title>A manually annotated Actinidia chinensis var. chinensis (kiwifruit) genome highlights the challenges associated with draft genomes and gene prediction in plants.</title>
        <authorList>
            <person name="Pilkington S.M."/>
            <person name="Crowhurst R."/>
            <person name="Hilario E."/>
            <person name="Nardozza S."/>
            <person name="Fraser L."/>
            <person name="Peng Y."/>
            <person name="Gunaseelan K."/>
            <person name="Simpson R."/>
            <person name="Tahir J."/>
            <person name="Deroles S.C."/>
            <person name="Templeton K."/>
            <person name="Luo Z."/>
            <person name="Davy M."/>
            <person name="Cheng C."/>
            <person name="McNeilage M."/>
            <person name="Scaglione D."/>
            <person name="Liu Y."/>
            <person name="Zhang Q."/>
            <person name="Datson P."/>
            <person name="De Silva N."/>
            <person name="Gardiner S.E."/>
            <person name="Bassett H."/>
            <person name="Chagne D."/>
            <person name="McCallum J."/>
            <person name="Dzierzon H."/>
            <person name="Deng C."/>
            <person name="Wang Y.Y."/>
            <person name="Barron L."/>
            <person name="Manako K."/>
            <person name="Bowen J."/>
            <person name="Foster T.M."/>
            <person name="Erridge Z.A."/>
            <person name="Tiffin H."/>
            <person name="Waite C.N."/>
            <person name="Davies K.M."/>
            <person name="Grierson E.P."/>
            <person name="Laing W.A."/>
            <person name="Kirk R."/>
            <person name="Chen X."/>
            <person name="Wood M."/>
            <person name="Montefiori M."/>
            <person name="Brummell D.A."/>
            <person name="Schwinn K.E."/>
            <person name="Catanach A."/>
            <person name="Fullerton C."/>
            <person name="Li D."/>
            <person name="Meiyalaghan S."/>
            <person name="Nieuwenhuizen N."/>
            <person name="Read N."/>
            <person name="Prakash R."/>
            <person name="Hunter D."/>
            <person name="Zhang H."/>
            <person name="McKenzie M."/>
            <person name="Knabel M."/>
            <person name="Harris A."/>
            <person name="Allan A.C."/>
            <person name="Gleave A."/>
            <person name="Chen A."/>
            <person name="Janssen B.J."/>
            <person name="Plunkett B."/>
            <person name="Ampomah-Dwamena C."/>
            <person name="Voogd C."/>
            <person name="Leif D."/>
            <person name="Lafferty D."/>
            <person name="Souleyre E.J.F."/>
            <person name="Varkonyi-Gasic E."/>
            <person name="Gambi F."/>
            <person name="Hanley J."/>
            <person name="Yao J.L."/>
            <person name="Cheung J."/>
            <person name="David K.M."/>
            <person name="Warren B."/>
            <person name="Marsh K."/>
            <person name="Snowden K.C."/>
            <person name="Lin-Wang K."/>
            <person name="Brian L."/>
            <person name="Martinez-Sanchez M."/>
            <person name="Wang M."/>
            <person name="Ileperuma N."/>
            <person name="Macnee N."/>
            <person name="Campin R."/>
            <person name="McAtee P."/>
            <person name="Drummond R.S.M."/>
            <person name="Espley R.V."/>
            <person name="Ireland H.S."/>
            <person name="Wu R."/>
            <person name="Atkinson R.G."/>
            <person name="Karunairetnam S."/>
            <person name="Bulley S."/>
            <person name="Chunkath S."/>
            <person name="Hanley Z."/>
            <person name="Storey R."/>
            <person name="Thrimawithana A.H."/>
            <person name="Thomson S."/>
            <person name="David C."/>
            <person name="Testolin R."/>
            <person name="Huang H."/>
            <person name="Hellens R.P."/>
            <person name="Schaffer R.J."/>
        </authorList>
    </citation>
    <scope>NUCLEOTIDE SEQUENCE [LARGE SCALE GENOMIC DNA]</scope>
    <source>
        <strain evidence="2">cv. Red5</strain>
    </source>
</reference>
<dbReference type="EMBL" id="NKQK01000016">
    <property type="protein sequence ID" value="PSS08358.1"/>
    <property type="molecule type" value="Genomic_DNA"/>
</dbReference>